<dbReference type="RefSeq" id="WP_072908938.1">
    <property type="nucleotide sequence ID" value="NZ_FQZT01000008.1"/>
</dbReference>
<dbReference type="PANTHER" id="PTHR37460">
    <property type="entry name" value="ENDONUCLEASE III"/>
    <property type="match status" value="1"/>
</dbReference>
<keyword evidence="1" id="KW-0255">Endonuclease</keyword>
<keyword evidence="1" id="KW-0540">Nuclease</keyword>
<dbReference type="EMBL" id="FQZT01000008">
    <property type="protein sequence ID" value="SHJ43524.1"/>
    <property type="molecule type" value="Genomic_DNA"/>
</dbReference>
<dbReference type="Pfam" id="PF01986">
    <property type="entry name" value="DUF123"/>
    <property type="match status" value="1"/>
</dbReference>
<sequence>MPGLSKRICPGPGSYLLVLYLRRRTTIQVGQLGSCSFPRGWYFYAGSAFGPGGLKARLSHHLKPVNRYHWHIDYLRSCAELRMLWYVQAVNNEHHWSAALHNLPGGSYPLPGFGSSDCRCPSHLVHFSSRQSQRLLRTTLGGEQLKLVLLK</sequence>
<dbReference type="CDD" id="cd10441">
    <property type="entry name" value="GIY-YIG_COG1833"/>
    <property type="match status" value="1"/>
</dbReference>
<dbReference type="Proteomes" id="UP000184171">
    <property type="component" value="Unassembled WGS sequence"/>
</dbReference>
<gene>
    <name evidence="1" type="ORF">SAMN02745165_02361</name>
</gene>
<keyword evidence="2" id="KW-1185">Reference proteome</keyword>
<evidence type="ECO:0000313" key="1">
    <source>
        <dbReference type="EMBL" id="SHJ43524.1"/>
    </source>
</evidence>
<proteinExistence type="predicted"/>
<keyword evidence="1" id="KW-0378">Hydrolase</keyword>
<dbReference type="AlphaFoldDB" id="A0A1M6JA65"/>
<dbReference type="GO" id="GO:0004519">
    <property type="term" value="F:endonuclease activity"/>
    <property type="evidence" value="ECO:0007669"/>
    <property type="project" value="UniProtKB-KW"/>
</dbReference>
<name>A0A1M6JA65_MALRU</name>
<dbReference type="PANTHER" id="PTHR37460:SF1">
    <property type="entry name" value="ENDONUCLEASE III"/>
    <property type="match status" value="1"/>
</dbReference>
<dbReference type="OrthoDB" id="9811593at2"/>
<evidence type="ECO:0000313" key="2">
    <source>
        <dbReference type="Proteomes" id="UP000184171"/>
    </source>
</evidence>
<dbReference type="STRING" id="1122189.SAMN02745165_02361"/>
<protein>
    <submittedName>
        <fullName evidence="1">Uri superfamily endonuclease</fullName>
    </submittedName>
</protein>
<dbReference type="InterPro" id="IPR002837">
    <property type="entry name" value="DUF123"/>
</dbReference>
<organism evidence="1 2">
    <name type="scientific">Malonomonas rubra DSM 5091</name>
    <dbReference type="NCBI Taxonomy" id="1122189"/>
    <lineage>
        <taxon>Bacteria</taxon>
        <taxon>Pseudomonadati</taxon>
        <taxon>Thermodesulfobacteriota</taxon>
        <taxon>Desulfuromonadia</taxon>
        <taxon>Desulfuromonadales</taxon>
        <taxon>Geopsychrobacteraceae</taxon>
        <taxon>Malonomonas</taxon>
    </lineage>
</organism>
<reference evidence="1 2" key="1">
    <citation type="submission" date="2016-11" db="EMBL/GenBank/DDBJ databases">
        <authorList>
            <person name="Jaros S."/>
            <person name="Januszkiewicz K."/>
            <person name="Wedrychowicz H."/>
        </authorList>
    </citation>
    <scope>NUCLEOTIDE SEQUENCE [LARGE SCALE GENOMIC DNA]</scope>
    <source>
        <strain evidence="1 2">DSM 5091</strain>
    </source>
</reference>
<accession>A0A1M6JA65</accession>